<feature type="domain" description="BON" evidence="2">
    <location>
        <begin position="159"/>
        <end position="227"/>
    </location>
</feature>
<dbReference type="InterPro" id="IPR051686">
    <property type="entry name" value="Lipoprotein_DolP"/>
</dbReference>
<gene>
    <name evidence="3" type="ORF">Prubr_06460</name>
</gene>
<evidence type="ECO:0000313" key="3">
    <source>
        <dbReference type="EMBL" id="BCJ63625.1"/>
    </source>
</evidence>
<feature type="domain" description="BON" evidence="2">
    <location>
        <begin position="86"/>
        <end position="154"/>
    </location>
</feature>
<sequence>MTMATAGMTRTDEELQRDVLDELKWDARVQPNEIGVIARNGVVTLSGQVDNYARKWSAERTAHRVRGVRAVANDIEVQLSATTERTDSDIADAATRALEWDAFVPVEHIDVTVSAGWVMVRGEVEWEYQRRAAERTVRRLAGVRGVTNGMTVRPRAGTSPDELRQLIGEALVRSVETDVDRLTIAVQGDRVVLNGSVRSWLEREEAERVAWSAPGVSSVDNRIKVTL</sequence>
<dbReference type="PROSITE" id="PS50914">
    <property type="entry name" value="BON"/>
    <property type="match status" value="3"/>
</dbReference>
<dbReference type="EMBL" id="AP023359">
    <property type="protein sequence ID" value="BCJ63625.1"/>
    <property type="molecule type" value="Genomic_DNA"/>
</dbReference>
<dbReference type="Gene3D" id="3.30.1340.30">
    <property type="match status" value="3"/>
</dbReference>
<feature type="domain" description="BON" evidence="2">
    <location>
        <begin position="11"/>
        <end position="79"/>
    </location>
</feature>
<dbReference type="Proteomes" id="UP000680866">
    <property type="component" value="Chromosome"/>
</dbReference>
<keyword evidence="3" id="KW-0032">Aminotransferase</keyword>
<dbReference type="PANTHER" id="PTHR34606">
    <property type="entry name" value="BON DOMAIN-CONTAINING PROTEIN"/>
    <property type="match status" value="1"/>
</dbReference>
<dbReference type="Pfam" id="PF04972">
    <property type="entry name" value="BON"/>
    <property type="match status" value="3"/>
</dbReference>
<evidence type="ECO:0000256" key="1">
    <source>
        <dbReference type="ARBA" id="ARBA00022729"/>
    </source>
</evidence>
<proteinExistence type="predicted"/>
<dbReference type="KEGG" id="pry:Prubr_06460"/>
<name>A0A810MW22_9ACTN</name>
<keyword evidence="4" id="KW-1185">Reference proteome</keyword>
<dbReference type="InterPro" id="IPR014004">
    <property type="entry name" value="Transpt-assoc_nodulatn_dom_bac"/>
</dbReference>
<dbReference type="GO" id="GO:0008483">
    <property type="term" value="F:transaminase activity"/>
    <property type="evidence" value="ECO:0007669"/>
    <property type="project" value="UniProtKB-KW"/>
</dbReference>
<dbReference type="PANTHER" id="PTHR34606:SF4">
    <property type="entry name" value="OUTER MEMBRANE LIPOPROTEIN DOLP"/>
    <property type="match status" value="1"/>
</dbReference>
<reference evidence="3" key="1">
    <citation type="submission" date="2020-08" db="EMBL/GenBank/DDBJ databases">
        <title>Whole genome shotgun sequence of Polymorphospora rubra NBRC 101157.</title>
        <authorList>
            <person name="Komaki H."/>
            <person name="Tamura T."/>
        </authorList>
    </citation>
    <scope>NUCLEOTIDE SEQUENCE</scope>
    <source>
        <strain evidence="3">NBRC 101157</strain>
    </source>
</reference>
<accession>A0A810MW22</accession>
<protein>
    <submittedName>
        <fullName evidence="3">Ornithine aminotransferase</fullName>
    </submittedName>
</protein>
<keyword evidence="3" id="KW-0808">Transferase</keyword>
<keyword evidence="1" id="KW-0732">Signal</keyword>
<organism evidence="3 4">
    <name type="scientific">Polymorphospora rubra</name>
    <dbReference type="NCBI Taxonomy" id="338584"/>
    <lineage>
        <taxon>Bacteria</taxon>
        <taxon>Bacillati</taxon>
        <taxon>Actinomycetota</taxon>
        <taxon>Actinomycetes</taxon>
        <taxon>Micromonosporales</taxon>
        <taxon>Micromonosporaceae</taxon>
        <taxon>Polymorphospora</taxon>
    </lineage>
</organism>
<evidence type="ECO:0000313" key="4">
    <source>
        <dbReference type="Proteomes" id="UP000680866"/>
    </source>
</evidence>
<dbReference type="AlphaFoldDB" id="A0A810MW22"/>
<dbReference type="InterPro" id="IPR007055">
    <property type="entry name" value="BON_dom"/>
</dbReference>
<evidence type="ECO:0000259" key="2">
    <source>
        <dbReference type="PROSITE" id="PS50914"/>
    </source>
</evidence>
<dbReference type="SMART" id="SM00749">
    <property type="entry name" value="BON"/>
    <property type="match status" value="3"/>
</dbReference>